<gene>
    <name evidence="8" type="primary">priA</name>
    <name evidence="10" type="ORF">E2R54_09730</name>
</gene>
<evidence type="ECO:0000256" key="1">
    <source>
        <dbReference type="ARBA" id="ARBA00022515"/>
    </source>
</evidence>
<comment type="caution">
    <text evidence="10">The sequence shown here is derived from an EMBL/GenBank/DDBJ whole genome shotgun (WGS) entry which is preliminary data.</text>
</comment>
<feature type="binding site" evidence="8">
    <location>
        <position position="403"/>
    </location>
    <ligand>
        <name>Zn(2+)</name>
        <dbReference type="ChEBI" id="CHEBI:29105"/>
        <label>2</label>
    </ligand>
</feature>
<dbReference type="Pfam" id="PF17764">
    <property type="entry name" value="PriA_3primeBD"/>
    <property type="match status" value="1"/>
</dbReference>
<evidence type="ECO:0000313" key="10">
    <source>
        <dbReference type="EMBL" id="TDL43494.1"/>
    </source>
</evidence>
<keyword evidence="6 8" id="KW-0067">ATP-binding</keyword>
<comment type="similarity">
    <text evidence="8">Belongs to the helicase family. PriA subfamily.</text>
</comment>
<feature type="binding site" evidence="8">
    <location>
        <position position="406"/>
    </location>
    <ligand>
        <name>Zn(2+)</name>
        <dbReference type="ChEBI" id="CHEBI:29105"/>
        <label>2</label>
    </ligand>
</feature>
<dbReference type="RefSeq" id="WP_133399602.1">
    <property type="nucleotide sequence ID" value="NZ_SMZX01000002.1"/>
</dbReference>
<dbReference type="PANTHER" id="PTHR30580">
    <property type="entry name" value="PRIMOSOMAL PROTEIN N"/>
    <property type="match status" value="1"/>
</dbReference>
<dbReference type="GO" id="GO:1990077">
    <property type="term" value="C:primosome complex"/>
    <property type="evidence" value="ECO:0007669"/>
    <property type="project" value="UniProtKB-UniRule"/>
</dbReference>
<evidence type="ECO:0000256" key="3">
    <source>
        <dbReference type="ARBA" id="ARBA00022723"/>
    </source>
</evidence>
<comment type="function">
    <text evidence="8">Initiates the restart of stalled replication forks, which reloads the replicative helicase on sites other than the origin of replication. Recognizes and binds to abandoned replication forks and remodels them to uncover a helicase loading site. Promotes assembly of the primosome at these replication forks.</text>
</comment>
<feature type="binding site" evidence="8">
    <location>
        <position position="415"/>
    </location>
    <ligand>
        <name>Zn(2+)</name>
        <dbReference type="ChEBI" id="CHEBI:29105"/>
        <label>1</label>
    </ligand>
</feature>
<dbReference type="PANTHER" id="PTHR30580:SF0">
    <property type="entry name" value="PRIMOSOMAL PROTEIN N"/>
    <property type="match status" value="1"/>
</dbReference>
<keyword evidence="3 8" id="KW-0479">Metal-binding</keyword>
<dbReference type="InterPro" id="IPR027417">
    <property type="entry name" value="P-loop_NTPase"/>
</dbReference>
<accession>A0A4R5YJM8</accession>
<feature type="binding site" evidence="8">
    <location>
        <position position="418"/>
    </location>
    <ligand>
        <name>Zn(2+)</name>
        <dbReference type="ChEBI" id="CHEBI:29105"/>
        <label>1</label>
    </ligand>
</feature>
<evidence type="ECO:0000313" key="11">
    <source>
        <dbReference type="Proteomes" id="UP000295633"/>
    </source>
</evidence>
<reference evidence="10 11" key="1">
    <citation type="submission" date="2019-03" db="EMBL/GenBank/DDBJ databases">
        <title>Genome Sequencing and Assembly of Various Microbes Isolated from Partially Reclaimed Soil and Acid Mine Drainage (AMD) Site.</title>
        <authorList>
            <person name="Steinbock B."/>
            <person name="Bechtold R."/>
            <person name="Sevigny J.L."/>
            <person name="Thomas D."/>
            <person name="Cuthill L.R."/>
            <person name="Aveiro Johannsen E.J."/>
            <person name="Thomas K."/>
            <person name="Ghosh A."/>
        </authorList>
    </citation>
    <scope>NUCLEOTIDE SEQUENCE [LARGE SCALE GENOMIC DNA]</scope>
    <source>
        <strain evidence="10 11">F-B2</strain>
    </source>
</reference>
<feature type="binding site" evidence="8">
    <location>
        <position position="376"/>
    </location>
    <ligand>
        <name>Zn(2+)</name>
        <dbReference type="ChEBI" id="CHEBI:29105"/>
        <label>1</label>
    </ligand>
</feature>
<organism evidence="10 11">
    <name type="scientific">Microbacterium oleivorans</name>
    <dbReference type="NCBI Taxonomy" id="273677"/>
    <lineage>
        <taxon>Bacteria</taxon>
        <taxon>Bacillati</taxon>
        <taxon>Actinomycetota</taxon>
        <taxon>Actinomycetes</taxon>
        <taxon>Micrococcales</taxon>
        <taxon>Microbacteriaceae</taxon>
        <taxon>Microbacterium</taxon>
    </lineage>
</organism>
<evidence type="ECO:0000256" key="8">
    <source>
        <dbReference type="HAMAP-Rule" id="MF_00983"/>
    </source>
</evidence>
<evidence type="ECO:0000256" key="4">
    <source>
        <dbReference type="ARBA" id="ARBA00022741"/>
    </source>
</evidence>
<dbReference type="GO" id="GO:0006302">
    <property type="term" value="P:double-strand break repair"/>
    <property type="evidence" value="ECO:0007669"/>
    <property type="project" value="InterPro"/>
</dbReference>
<dbReference type="GO" id="GO:0005524">
    <property type="term" value="F:ATP binding"/>
    <property type="evidence" value="ECO:0007669"/>
    <property type="project" value="UniProtKB-UniRule"/>
</dbReference>
<dbReference type="STRING" id="273677.BW34_00383"/>
<dbReference type="InterPro" id="IPR041222">
    <property type="entry name" value="PriA_3primeBD"/>
</dbReference>
<comment type="subunit">
    <text evidence="8">Component of the replication restart primosome.</text>
</comment>
<feature type="binding site" evidence="8">
    <location>
        <position position="385"/>
    </location>
    <ligand>
        <name>Zn(2+)</name>
        <dbReference type="ChEBI" id="CHEBI:29105"/>
        <label>2</label>
    </ligand>
</feature>
<dbReference type="InterPro" id="IPR005259">
    <property type="entry name" value="PriA"/>
</dbReference>
<dbReference type="GO" id="GO:0043138">
    <property type="term" value="F:3'-5' DNA helicase activity"/>
    <property type="evidence" value="ECO:0007669"/>
    <property type="project" value="TreeGrafter"/>
</dbReference>
<evidence type="ECO:0000259" key="9">
    <source>
        <dbReference type="Pfam" id="PF17764"/>
    </source>
</evidence>
<dbReference type="GO" id="GO:0006270">
    <property type="term" value="P:DNA replication initiation"/>
    <property type="evidence" value="ECO:0007669"/>
    <property type="project" value="TreeGrafter"/>
</dbReference>
<feature type="binding site" evidence="8">
    <location>
        <position position="379"/>
    </location>
    <ligand>
        <name>Zn(2+)</name>
        <dbReference type="ChEBI" id="CHEBI:29105"/>
        <label>1</label>
    </ligand>
</feature>
<dbReference type="Gene3D" id="3.40.50.300">
    <property type="entry name" value="P-loop containing nucleotide triphosphate hydrolases"/>
    <property type="match status" value="1"/>
</dbReference>
<proteinExistence type="inferred from homology"/>
<dbReference type="Gene3D" id="3.40.1440.60">
    <property type="entry name" value="PriA, 3(prime) DNA-binding domain"/>
    <property type="match status" value="1"/>
</dbReference>
<evidence type="ECO:0000256" key="5">
    <source>
        <dbReference type="ARBA" id="ARBA00022833"/>
    </source>
</evidence>
<comment type="caution">
    <text evidence="8">As this protein does not have any detectable helicase domains, it probably does not have helicase activity.</text>
</comment>
<keyword evidence="4 8" id="KW-0547">Nucleotide-binding</keyword>
<dbReference type="HAMAP" id="MF_00983">
    <property type="entry name" value="PriA"/>
    <property type="match status" value="1"/>
</dbReference>
<dbReference type="InterPro" id="IPR042115">
    <property type="entry name" value="PriA_3primeBD_sf"/>
</dbReference>
<dbReference type="GO" id="GO:0006310">
    <property type="term" value="P:DNA recombination"/>
    <property type="evidence" value="ECO:0007669"/>
    <property type="project" value="InterPro"/>
</dbReference>
<evidence type="ECO:0000256" key="2">
    <source>
        <dbReference type="ARBA" id="ARBA00022705"/>
    </source>
</evidence>
<evidence type="ECO:0000256" key="6">
    <source>
        <dbReference type="ARBA" id="ARBA00022840"/>
    </source>
</evidence>
<feature type="binding site" evidence="8">
    <location>
        <position position="388"/>
    </location>
    <ligand>
        <name>Zn(2+)</name>
        <dbReference type="ChEBI" id="CHEBI:29105"/>
        <label>2</label>
    </ligand>
</feature>
<feature type="domain" description="Primosomal protein N' 3' DNA-binding" evidence="9">
    <location>
        <begin position="7"/>
        <end position="107"/>
    </location>
</feature>
<name>A0A4R5YJM8_9MICO</name>
<keyword evidence="1 8" id="KW-0639">Primosome</keyword>
<sequence length="649" mass="68561">MIAVARILLDSPVPQLDRLFDYAVPGALDADAQPGVRVKVPLRSAGRMIEGWVIERAEVEPGGRPLSEVASVVSPVPVLPASLYALARRVADRAAGSASDILRLAVPKRMVRAEKAWLAAAPPEVPQVHPDAATRAHALASPYPGLADAVLSGERVAIDAPPHPTPGALRGAWADLLAGLAVLVLDGGRSALLVVPDHRDQTQLLDALAALVPGDAIVRDDARRSGPERYATYLRMLSAAPCIVVGNRSTVYAPAHDVGAVFVWDDGDTLLAEPLSPGVHARDAALVRQEEEHSALVFAGYTRTTDVERLVQLGWVREFPASRRVSPRVVLSATHEAEHRGARVPSAAFGAAREALQHGPVLVQVARPGYSPVLVCAECRTPARCRHCSGPLRARRPGATPDCGWCGRSAPNWTCANCAGTRFRMASSGSERTADELGRAFPGIRVIVADGDHPVASVDGRPALVIATRGAEPPAEGGYRAVILLDGDKMLMAEQLRIGESCLRWWSNAAALAAPGSPVHLVGVTGPVARALATWTHAAYARAELADRAPLLMPPTVRVAAVDGAAASVDRALAELREAVPELGPLSVLGPVPTEDGSRALVRVDYAHGRTVAEQLRASVVADAVRGRRRGPGPRTTLRVRLDVPELDL</sequence>
<comment type="cofactor">
    <cofactor evidence="8">
        <name>Zn(2+)</name>
        <dbReference type="ChEBI" id="CHEBI:29105"/>
    </cofactor>
    <text evidence="8">Binds 2 zinc ions per subunit.</text>
</comment>
<keyword evidence="7 8" id="KW-0238">DNA-binding</keyword>
<evidence type="ECO:0000256" key="7">
    <source>
        <dbReference type="ARBA" id="ARBA00023125"/>
    </source>
</evidence>
<dbReference type="Proteomes" id="UP000295633">
    <property type="component" value="Unassembled WGS sequence"/>
</dbReference>
<dbReference type="GO" id="GO:0003677">
    <property type="term" value="F:DNA binding"/>
    <property type="evidence" value="ECO:0007669"/>
    <property type="project" value="UniProtKB-UniRule"/>
</dbReference>
<dbReference type="AlphaFoldDB" id="A0A4R5YJM8"/>
<keyword evidence="2 8" id="KW-0235">DNA replication</keyword>
<keyword evidence="5 8" id="KW-0862">Zinc</keyword>
<protein>
    <recommendedName>
        <fullName evidence="8">Probable replication restart protein PriA</fullName>
    </recommendedName>
    <alternativeName>
        <fullName evidence="8">Putative ATP-dependent DNA helicase PriA</fullName>
    </alternativeName>
</protein>
<dbReference type="GO" id="GO:0008270">
    <property type="term" value="F:zinc ion binding"/>
    <property type="evidence" value="ECO:0007669"/>
    <property type="project" value="UniProtKB-UniRule"/>
</dbReference>
<dbReference type="GO" id="GO:0006269">
    <property type="term" value="P:DNA replication, synthesis of primer"/>
    <property type="evidence" value="ECO:0007669"/>
    <property type="project" value="UniProtKB-KW"/>
</dbReference>
<dbReference type="EMBL" id="SMZX01000002">
    <property type="protein sequence ID" value="TDL43494.1"/>
    <property type="molecule type" value="Genomic_DNA"/>
</dbReference>